<feature type="signal peptide" evidence="4">
    <location>
        <begin position="1"/>
        <end position="20"/>
    </location>
</feature>
<dbReference type="InterPro" id="IPR001680">
    <property type="entry name" value="WD40_rpt"/>
</dbReference>
<dbReference type="RefSeq" id="WP_345682699.1">
    <property type="nucleotide sequence ID" value="NZ_BAABRO010000002.1"/>
</dbReference>
<dbReference type="EMBL" id="BAABRO010000002">
    <property type="protein sequence ID" value="GAA5505690.1"/>
    <property type="molecule type" value="Genomic_DNA"/>
</dbReference>
<gene>
    <name evidence="6" type="ORF">Rcae01_01136</name>
</gene>
<dbReference type="CDD" id="cd00200">
    <property type="entry name" value="WD40"/>
    <property type="match status" value="1"/>
</dbReference>
<dbReference type="PROSITE" id="PS50294">
    <property type="entry name" value="WD_REPEATS_REGION"/>
    <property type="match status" value="2"/>
</dbReference>
<sequence>MIRFLFSLLLLISLSVAVSAADTVDFVSDVLPILNKHCVGCHNADDSEGGLRLDDHAALLDGGDTGLAVTAGAATSSRMLLMIKGEIDPVMPPEGEPGLNADQIETIAAWIDQGAVGPDGDMPIKATLRTPQIEPDPNTARPITSIAVSDDGRLRALARFSSVQIVRADGAMVSQLDSLPGKVNSLAFSHDAKQVLVASGVTGAYGRAGIYRIDDGSLESEMLGHRDVLYSAVFSPDEKWIATAGYDRVIKLWSRDTAKVVHELTGHNGAIYDLAFSPDSKVLASASGDATIKVWQVETGKRLDTLSQGEDEMLAVGFTADGKSIVACGADNRLRVWRLKSINTAAINPLLVTRFVDDSPLVGFAFSADSHHLAVLSQSGNVKLLDTRTWKQVASLESVPDTGTDIAFDAASDSVLISLMNGQLVSRKLPRSTDKQIIAAKPVTPIYMDLDPPAVRSESDGKTLPRGAEVSGVISAAGEVDVYAWHANAGEVWAIDADKIGNSPIDPIVAIVDDEDQPVLRTRLQAIRESYFTFRGKDSMQSNDFRVFNWQDMNLGDYFYSSGEVSRLWKHPRGPDSGFDTYPGEGQRWTYFGTSGTTHALGEPGYVVRPLDLHETPIANGLPVFDVYYENDDDPMRIAGNASRLLFAAPHDGTFKVRLSDTRGEGGEVFQYRLAVRAASPSFRPSITPLKGPIFKGTGREFIVRVDRVDGFEGPVTFTLDGLPNSVVSNSPIVIESGQRSAVGTLWVPETISDKDVAQWSGEFSVDVVATADVLGQHVERSAGQLSKIKLADAASVIPSLHPLDHDVAEDETWVLQVRRGETVSARVRLRRKPGFGNEVSFGKEDSGRNATQGVYVDNIGLNGLLILAGSNEREFFLTADPTSVPGRRSFFLNANVNGGVTTHPIIVEVLP</sequence>
<dbReference type="PANTHER" id="PTHR44019:SF8">
    <property type="entry name" value="POC1 CENTRIOLAR PROTEIN HOMOLOG"/>
    <property type="match status" value="1"/>
</dbReference>
<dbReference type="SUPFAM" id="SSF46626">
    <property type="entry name" value="Cytochrome c"/>
    <property type="match status" value="1"/>
</dbReference>
<evidence type="ECO:0000313" key="6">
    <source>
        <dbReference type="EMBL" id="GAA5505690.1"/>
    </source>
</evidence>
<dbReference type="InterPro" id="IPR015943">
    <property type="entry name" value="WD40/YVTN_repeat-like_dom_sf"/>
</dbReference>
<feature type="repeat" description="WD" evidence="3">
    <location>
        <begin position="306"/>
        <end position="347"/>
    </location>
</feature>
<dbReference type="PANTHER" id="PTHR44019">
    <property type="entry name" value="WD REPEAT-CONTAINING PROTEIN 55"/>
    <property type="match status" value="1"/>
</dbReference>
<dbReference type="InterPro" id="IPR011429">
    <property type="entry name" value="Cyt_c_Planctomycete-type"/>
</dbReference>
<feature type="chain" id="PRO_5046571598" description="Cytochrome C Planctomycete-type domain-containing protein" evidence="4">
    <location>
        <begin position="21"/>
        <end position="912"/>
    </location>
</feature>
<reference evidence="6 7" key="1">
    <citation type="submission" date="2024-02" db="EMBL/GenBank/DDBJ databases">
        <title>Rhodopirellula caenicola NBRC 110016.</title>
        <authorList>
            <person name="Ichikawa N."/>
            <person name="Katano-Makiyama Y."/>
            <person name="Hidaka K."/>
        </authorList>
    </citation>
    <scope>NUCLEOTIDE SEQUENCE [LARGE SCALE GENOMIC DNA]</scope>
    <source>
        <strain evidence="6 7">NBRC 110016</strain>
    </source>
</reference>
<dbReference type="InterPro" id="IPR050505">
    <property type="entry name" value="WDR55/POC1"/>
</dbReference>
<evidence type="ECO:0000313" key="7">
    <source>
        <dbReference type="Proteomes" id="UP001416858"/>
    </source>
</evidence>
<proteinExistence type="predicted"/>
<dbReference type="Gene3D" id="2.130.10.10">
    <property type="entry name" value="YVTN repeat-like/Quinoprotein amine dehydrogenase"/>
    <property type="match status" value="2"/>
</dbReference>
<dbReference type="SUPFAM" id="SSF50978">
    <property type="entry name" value="WD40 repeat-like"/>
    <property type="match status" value="1"/>
</dbReference>
<dbReference type="InterPro" id="IPR036322">
    <property type="entry name" value="WD40_repeat_dom_sf"/>
</dbReference>
<organism evidence="6 7">
    <name type="scientific">Novipirellula caenicola</name>
    <dbReference type="NCBI Taxonomy" id="1536901"/>
    <lineage>
        <taxon>Bacteria</taxon>
        <taxon>Pseudomonadati</taxon>
        <taxon>Planctomycetota</taxon>
        <taxon>Planctomycetia</taxon>
        <taxon>Pirellulales</taxon>
        <taxon>Pirellulaceae</taxon>
        <taxon>Novipirellula</taxon>
    </lineage>
</organism>
<keyword evidence="1 3" id="KW-0853">WD repeat</keyword>
<evidence type="ECO:0000259" key="5">
    <source>
        <dbReference type="Pfam" id="PF07635"/>
    </source>
</evidence>
<dbReference type="Proteomes" id="UP001416858">
    <property type="component" value="Unassembled WGS sequence"/>
</dbReference>
<evidence type="ECO:0000256" key="1">
    <source>
        <dbReference type="ARBA" id="ARBA00022574"/>
    </source>
</evidence>
<keyword evidence="4" id="KW-0732">Signal</keyword>
<feature type="repeat" description="WD" evidence="3">
    <location>
        <begin position="222"/>
        <end position="263"/>
    </location>
</feature>
<comment type="caution">
    <text evidence="6">The sequence shown here is derived from an EMBL/GenBank/DDBJ whole genome shotgun (WGS) entry which is preliminary data.</text>
</comment>
<dbReference type="PROSITE" id="PS50082">
    <property type="entry name" value="WD_REPEATS_2"/>
    <property type="match status" value="3"/>
</dbReference>
<dbReference type="SMART" id="SM00320">
    <property type="entry name" value="WD40"/>
    <property type="match status" value="5"/>
</dbReference>
<name>A0ABP9VM81_9BACT</name>
<dbReference type="Pfam" id="PF00400">
    <property type="entry name" value="WD40"/>
    <property type="match status" value="3"/>
</dbReference>
<dbReference type="InterPro" id="IPR036909">
    <property type="entry name" value="Cyt_c-like_dom_sf"/>
</dbReference>
<keyword evidence="2" id="KW-0677">Repeat</keyword>
<feature type="domain" description="Cytochrome C Planctomycete-type" evidence="5">
    <location>
        <begin position="38"/>
        <end position="95"/>
    </location>
</feature>
<keyword evidence="7" id="KW-1185">Reference proteome</keyword>
<accession>A0ABP9VM81</accession>
<evidence type="ECO:0000256" key="4">
    <source>
        <dbReference type="SAM" id="SignalP"/>
    </source>
</evidence>
<dbReference type="Pfam" id="PF07635">
    <property type="entry name" value="PSCyt1"/>
    <property type="match status" value="1"/>
</dbReference>
<evidence type="ECO:0000256" key="2">
    <source>
        <dbReference type="ARBA" id="ARBA00022737"/>
    </source>
</evidence>
<evidence type="ECO:0000256" key="3">
    <source>
        <dbReference type="PROSITE-ProRule" id="PRU00221"/>
    </source>
</evidence>
<protein>
    <recommendedName>
        <fullName evidence="5">Cytochrome C Planctomycete-type domain-containing protein</fullName>
    </recommendedName>
</protein>
<feature type="repeat" description="WD" evidence="3">
    <location>
        <begin position="264"/>
        <end position="305"/>
    </location>
</feature>